<dbReference type="EMBL" id="PVYX01000001">
    <property type="protein sequence ID" value="PRX57209.1"/>
    <property type="molecule type" value="Genomic_DNA"/>
</dbReference>
<protein>
    <submittedName>
        <fullName evidence="1">Uncharacterized protein</fullName>
    </submittedName>
</protein>
<accession>A0A2T0MI11</accession>
<dbReference type="AlphaFoldDB" id="A0A2T0MI11"/>
<dbReference type="OrthoDB" id="1343945at2"/>
<sequence>MKLNKKNKFLIFGVLAMIFASYKIALEKTLLAKKEYNQQMQKQSAMSNLPQQLSLLSQKERNLDQQLLEFNLENTSMQSNLFKFLNLQAVKEQVAIIDFKLPHIRKTENEEILTHIFILQGGYTAILKTLHALESKSGFGSISHVGFEKKRDYRSKRTYLQAEVFLEQSSSRN</sequence>
<dbReference type="Proteomes" id="UP000237640">
    <property type="component" value="Unassembled WGS sequence"/>
</dbReference>
<dbReference type="RefSeq" id="WP_106144117.1">
    <property type="nucleotide sequence ID" value="NZ_PVYX01000001.1"/>
</dbReference>
<name>A0A2T0MI11_9FLAO</name>
<evidence type="ECO:0000313" key="2">
    <source>
        <dbReference type="Proteomes" id="UP000237640"/>
    </source>
</evidence>
<gene>
    <name evidence="1" type="ORF">CLV81_1212</name>
</gene>
<reference evidence="1 2" key="1">
    <citation type="submission" date="2018-03" db="EMBL/GenBank/DDBJ databases">
        <title>Genomic Encyclopedia of Archaeal and Bacterial Type Strains, Phase II (KMG-II): from individual species to whole genera.</title>
        <authorList>
            <person name="Goeker M."/>
        </authorList>
    </citation>
    <scope>NUCLEOTIDE SEQUENCE [LARGE SCALE GENOMIC DNA]</scope>
    <source>
        <strain evidence="1 2">DSM 25027</strain>
    </source>
</reference>
<proteinExistence type="predicted"/>
<comment type="caution">
    <text evidence="1">The sequence shown here is derived from an EMBL/GenBank/DDBJ whole genome shotgun (WGS) entry which is preliminary data.</text>
</comment>
<evidence type="ECO:0000313" key="1">
    <source>
        <dbReference type="EMBL" id="PRX57209.1"/>
    </source>
</evidence>
<keyword evidence="2" id="KW-1185">Reference proteome</keyword>
<organism evidence="1 2">
    <name type="scientific">Flagellimonas meridianipacifica</name>
    <dbReference type="NCBI Taxonomy" id="1080225"/>
    <lineage>
        <taxon>Bacteria</taxon>
        <taxon>Pseudomonadati</taxon>
        <taxon>Bacteroidota</taxon>
        <taxon>Flavobacteriia</taxon>
        <taxon>Flavobacteriales</taxon>
        <taxon>Flavobacteriaceae</taxon>
        <taxon>Flagellimonas</taxon>
    </lineage>
</organism>